<comment type="caution">
    <text evidence="1">The sequence shown here is derived from an EMBL/GenBank/DDBJ whole genome shotgun (WGS) entry which is preliminary data.</text>
</comment>
<accession>A0ABW2BXC8</accession>
<protein>
    <submittedName>
        <fullName evidence="1">DUF5677 domain-containing protein</fullName>
    </submittedName>
</protein>
<evidence type="ECO:0000313" key="1">
    <source>
        <dbReference type="EMBL" id="MFC6866985.1"/>
    </source>
</evidence>
<evidence type="ECO:0000313" key="2">
    <source>
        <dbReference type="Proteomes" id="UP001596337"/>
    </source>
</evidence>
<gene>
    <name evidence="1" type="ORF">ACFQGD_07480</name>
</gene>
<dbReference type="EMBL" id="JBHSXX010000001">
    <property type="protein sequence ID" value="MFC6866985.1"/>
    <property type="molecule type" value="Genomic_DNA"/>
</dbReference>
<name>A0ABW2BXC8_9PSEU</name>
<dbReference type="Proteomes" id="UP001596337">
    <property type="component" value="Unassembled WGS sequence"/>
</dbReference>
<organism evidence="1 2">
    <name type="scientific">Haloechinothrix salitolerans</name>
    <dbReference type="NCBI Taxonomy" id="926830"/>
    <lineage>
        <taxon>Bacteria</taxon>
        <taxon>Bacillati</taxon>
        <taxon>Actinomycetota</taxon>
        <taxon>Actinomycetes</taxon>
        <taxon>Pseudonocardiales</taxon>
        <taxon>Pseudonocardiaceae</taxon>
        <taxon>Haloechinothrix</taxon>
    </lineage>
</organism>
<proteinExistence type="predicted"/>
<dbReference type="RefSeq" id="WP_345390326.1">
    <property type="nucleotide sequence ID" value="NZ_BAABLA010000004.1"/>
</dbReference>
<reference evidence="2" key="1">
    <citation type="journal article" date="2019" name="Int. J. Syst. Evol. Microbiol.">
        <title>The Global Catalogue of Microorganisms (GCM) 10K type strain sequencing project: providing services to taxonomists for standard genome sequencing and annotation.</title>
        <authorList>
            <consortium name="The Broad Institute Genomics Platform"/>
            <consortium name="The Broad Institute Genome Sequencing Center for Infectious Disease"/>
            <person name="Wu L."/>
            <person name="Ma J."/>
        </authorList>
    </citation>
    <scope>NUCLEOTIDE SEQUENCE [LARGE SCALE GENOMIC DNA]</scope>
    <source>
        <strain evidence="2">KCTC 32255</strain>
    </source>
</reference>
<sequence length="253" mass="27535">MTDRGGALVAGSNSGSGMQPSTLVARADEVIAELVAAYDAVVAAEQASALQENVGRLRCMYGWWAWINRSSKLLLAAAAAGLEHEAAPNVRSILEHTLALLWVCDEGNTALDAIEAAWKVRQGELYDELIAAGWPVPDDVTRADTVEHPRMRTILKIHRLFVAYDAHYLYIPYRMLSTHVHPSAKGATGYLTDDGLSAQPTRPGNDRVLVALCLMWAAEAMNTVFAGDQLSAAISRVEEILETRVERPQPSKT</sequence>
<keyword evidence="2" id="KW-1185">Reference proteome</keyword>